<keyword evidence="1" id="KW-0732">Signal</keyword>
<dbReference type="EMBL" id="SRLO01000144">
    <property type="protein sequence ID" value="TNN71867.1"/>
    <property type="molecule type" value="Genomic_DNA"/>
</dbReference>
<comment type="caution">
    <text evidence="2">The sequence shown here is derived from an EMBL/GenBank/DDBJ whole genome shotgun (WGS) entry which is preliminary data.</text>
</comment>
<evidence type="ECO:0000313" key="2">
    <source>
        <dbReference type="EMBL" id="TNN71867.1"/>
    </source>
</evidence>
<evidence type="ECO:0000313" key="3">
    <source>
        <dbReference type="Proteomes" id="UP000314294"/>
    </source>
</evidence>
<gene>
    <name evidence="2" type="ORF">EYF80_017874</name>
</gene>
<evidence type="ECO:0008006" key="4">
    <source>
        <dbReference type="Google" id="ProtNLM"/>
    </source>
</evidence>
<evidence type="ECO:0000256" key="1">
    <source>
        <dbReference type="SAM" id="SignalP"/>
    </source>
</evidence>
<dbReference type="Proteomes" id="UP000314294">
    <property type="component" value="Unassembled WGS sequence"/>
</dbReference>
<feature type="chain" id="PRO_5021442703" description="Secreted protein" evidence="1">
    <location>
        <begin position="18"/>
        <end position="210"/>
    </location>
</feature>
<keyword evidence="3" id="KW-1185">Reference proteome</keyword>
<dbReference type="AlphaFoldDB" id="A0A4Z2I1K4"/>
<accession>A0A4Z2I1K4</accession>
<proteinExistence type="predicted"/>
<sequence>MMTMMMMVMVMVMDMRTYTPTVCTLGTELSRTDVEETRYAFRFGLLRRCLEKPLPCKLSLDPGRVENPRPVRQVKSEDFPGKEHQLRPSWIDFNQRLTKTMRLPPDERDGAKNNLGRPRGCDVVAYPLDGVMAVPECIGRKAVNTTLPGQDTNLSRRRHSISFQPLHLFGPSNSDIPHRGAALHSCGGKGRAEATQNWRHVRSNQMPASL</sequence>
<protein>
    <recommendedName>
        <fullName evidence="4">Secreted protein</fullName>
    </recommendedName>
</protein>
<feature type="signal peptide" evidence="1">
    <location>
        <begin position="1"/>
        <end position="17"/>
    </location>
</feature>
<reference evidence="2 3" key="1">
    <citation type="submission" date="2019-03" db="EMBL/GenBank/DDBJ databases">
        <title>First draft genome of Liparis tanakae, snailfish: a comprehensive survey of snailfish specific genes.</title>
        <authorList>
            <person name="Kim W."/>
            <person name="Song I."/>
            <person name="Jeong J.-H."/>
            <person name="Kim D."/>
            <person name="Kim S."/>
            <person name="Ryu S."/>
            <person name="Song J.Y."/>
            <person name="Lee S.K."/>
        </authorList>
    </citation>
    <scope>NUCLEOTIDE SEQUENCE [LARGE SCALE GENOMIC DNA]</scope>
    <source>
        <tissue evidence="2">Muscle</tissue>
    </source>
</reference>
<organism evidence="2 3">
    <name type="scientific">Liparis tanakae</name>
    <name type="common">Tanaka's snailfish</name>
    <dbReference type="NCBI Taxonomy" id="230148"/>
    <lineage>
        <taxon>Eukaryota</taxon>
        <taxon>Metazoa</taxon>
        <taxon>Chordata</taxon>
        <taxon>Craniata</taxon>
        <taxon>Vertebrata</taxon>
        <taxon>Euteleostomi</taxon>
        <taxon>Actinopterygii</taxon>
        <taxon>Neopterygii</taxon>
        <taxon>Teleostei</taxon>
        <taxon>Neoteleostei</taxon>
        <taxon>Acanthomorphata</taxon>
        <taxon>Eupercaria</taxon>
        <taxon>Perciformes</taxon>
        <taxon>Cottioidei</taxon>
        <taxon>Cottales</taxon>
        <taxon>Liparidae</taxon>
        <taxon>Liparis</taxon>
    </lineage>
</organism>
<name>A0A4Z2I1K4_9TELE</name>